<dbReference type="AlphaFoldDB" id="A0A6J4MIG5"/>
<organism evidence="1">
    <name type="scientific">uncultured Microcoleus sp</name>
    <dbReference type="NCBI Taxonomy" id="259945"/>
    <lineage>
        <taxon>Bacteria</taxon>
        <taxon>Bacillati</taxon>
        <taxon>Cyanobacteriota</taxon>
        <taxon>Cyanophyceae</taxon>
        <taxon>Oscillatoriophycideae</taxon>
        <taxon>Oscillatoriales</taxon>
        <taxon>Microcoleaceae</taxon>
        <taxon>Microcoleus</taxon>
        <taxon>environmental samples</taxon>
    </lineage>
</organism>
<sequence>MKIYRDSTGIDLQNQSSQRLIVHLTPSDPFMRRSGGSQIRVQLGVPFALLLGQKVNTANMGVRYGLV</sequence>
<gene>
    <name evidence="1" type="ORF">AVDCRST_MAG84-3296</name>
</gene>
<proteinExistence type="predicted"/>
<accession>A0A6J4MIG5</accession>
<dbReference type="EMBL" id="CADCTZ010000641">
    <property type="protein sequence ID" value="CAA9358223.1"/>
    <property type="molecule type" value="Genomic_DNA"/>
</dbReference>
<protein>
    <submittedName>
        <fullName evidence="1">Uncharacterized protein</fullName>
    </submittedName>
</protein>
<name>A0A6J4MIG5_9CYAN</name>
<reference evidence="1" key="1">
    <citation type="submission" date="2020-02" db="EMBL/GenBank/DDBJ databases">
        <authorList>
            <person name="Meier V. D."/>
        </authorList>
    </citation>
    <scope>NUCLEOTIDE SEQUENCE</scope>
    <source>
        <strain evidence="1">AVDCRST_MAG84</strain>
    </source>
</reference>
<evidence type="ECO:0000313" key="1">
    <source>
        <dbReference type="EMBL" id="CAA9358223.1"/>
    </source>
</evidence>